<keyword evidence="1" id="KW-0812">Transmembrane</keyword>
<name>A0ABP0U3Z7_9BRYO</name>
<proteinExistence type="predicted"/>
<dbReference type="EMBL" id="OZ019910">
    <property type="protein sequence ID" value="CAK9211825.1"/>
    <property type="molecule type" value="Genomic_DNA"/>
</dbReference>
<keyword evidence="1" id="KW-1133">Transmembrane helix</keyword>
<protein>
    <submittedName>
        <fullName evidence="2">Uncharacterized protein</fullName>
    </submittedName>
</protein>
<reference evidence="2" key="1">
    <citation type="submission" date="2024-02" db="EMBL/GenBank/DDBJ databases">
        <authorList>
            <consortium name="ELIXIR-Norway"/>
            <consortium name="Elixir Norway"/>
        </authorList>
    </citation>
    <scope>NUCLEOTIDE SEQUENCE</scope>
</reference>
<gene>
    <name evidence="2" type="ORF">CSSPTR1EN2_LOCUS11055</name>
</gene>
<feature type="transmembrane region" description="Helical" evidence="1">
    <location>
        <begin position="12"/>
        <end position="32"/>
    </location>
</feature>
<organism evidence="2 3">
    <name type="scientific">Sphagnum troendelagicum</name>
    <dbReference type="NCBI Taxonomy" id="128251"/>
    <lineage>
        <taxon>Eukaryota</taxon>
        <taxon>Viridiplantae</taxon>
        <taxon>Streptophyta</taxon>
        <taxon>Embryophyta</taxon>
        <taxon>Bryophyta</taxon>
        <taxon>Sphagnophytina</taxon>
        <taxon>Sphagnopsida</taxon>
        <taxon>Sphagnales</taxon>
        <taxon>Sphagnaceae</taxon>
        <taxon>Sphagnum</taxon>
    </lineage>
</organism>
<evidence type="ECO:0000313" key="2">
    <source>
        <dbReference type="EMBL" id="CAK9211825.1"/>
    </source>
</evidence>
<dbReference type="Proteomes" id="UP001497512">
    <property type="component" value="Chromosome 18"/>
</dbReference>
<evidence type="ECO:0000313" key="3">
    <source>
        <dbReference type="Proteomes" id="UP001497512"/>
    </source>
</evidence>
<keyword evidence="1" id="KW-0472">Membrane</keyword>
<keyword evidence="3" id="KW-1185">Reference proteome</keyword>
<evidence type="ECO:0000256" key="1">
    <source>
        <dbReference type="SAM" id="Phobius"/>
    </source>
</evidence>
<sequence>MGFRSIKLWMVLNFLFLIGALVFTTMTLWLVAPTSFNMKGSFLHKVYYSPDVGPIFQGIVLSINSERFDHTGSTLKHLNIRATQHIPLKYNSITVDQELEKFQGSRKYHTDEYLKVFSNRMAFIAAMQAFANDHSVDPNAWRFFFEDDISLHPSLKPDQAKEILETGLSLASGDGMVYLGLCGPRCVGTKMPLVNGTDAERCSGTCAHAFGFKRWKVARFLSIMGDLEIEGHDPHIESMYFDRTLLAYGLQVHKVWLIGIDLQSPARQGYDHFGILFQDRDAFHSSIKD</sequence>
<accession>A0ABP0U3Z7</accession>